<evidence type="ECO:0000313" key="2">
    <source>
        <dbReference type="EMBL" id="KAK4543563.1"/>
    </source>
</evidence>
<name>A0AAV9JEW7_9PEZI</name>
<dbReference type="EMBL" id="JAVFHQ010000031">
    <property type="protein sequence ID" value="KAK4543563.1"/>
    <property type="molecule type" value="Genomic_DNA"/>
</dbReference>
<reference evidence="2 3" key="1">
    <citation type="submission" date="2021-11" db="EMBL/GenBank/DDBJ databases">
        <title>Black yeast isolated from Biological Soil Crust.</title>
        <authorList>
            <person name="Kurbessoian T."/>
        </authorList>
    </citation>
    <scope>NUCLEOTIDE SEQUENCE [LARGE SCALE GENOMIC DNA]</scope>
    <source>
        <strain evidence="2 3">CCFEE 5522</strain>
    </source>
</reference>
<gene>
    <name evidence="2" type="ORF">LTR36_005458</name>
</gene>
<dbReference type="SUPFAM" id="SSF54909">
    <property type="entry name" value="Dimeric alpha+beta barrel"/>
    <property type="match status" value="1"/>
</dbReference>
<dbReference type="Pfam" id="PF13826">
    <property type="entry name" value="Monooxy_af470-like"/>
    <property type="match status" value="1"/>
</dbReference>
<evidence type="ECO:0008006" key="4">
    <source>
        <dbReference type="Google" id="ProtNLM"/>
    </source>
</evidence>
<evidence type="ECO:0000313" key="3">
    <source>
        <dbReference type="Proteomes" id="UP001324427"/>
    </source>
</evidence>
<protein>
    <recommendedName>
        <fullName evidence="4">Monooxygenase</fullName>
    </recommendedName>
</protein>
<dbReference type="InterPro" id="IPR025444">
    <property type="entry name" value="Monooxy_af470"/>
</dbReference>
<feature type="region of interest" description="Disordered" evidence="1">
    <location>
        <begin position="276"/>
        <end position="297"/>
    </location>
</feature>
<keyword evidence="3" id="KW-1185">Reference proteome</keyword>
<evidence type="ECO:0000256" key="1">
    <source>
        <dbReference type="SAM" id="MobiDB-lite"/>
    </source>
</evidence>
<sequence>MAAAGKDFVGLVPPKAQRPPSAFFGPAGRKNILRDQFSITTWLALGAAAQAGLFLLAGRLALAPAVAILLYRTFTAYAMSVGWLRNTYMDGVLPNKFTAQFPDAAGRYGATPAASDVVVFLIGARCNHPLGLLAPGFQQLGGYFMQMVQDVEAHSDAEAFGFLGMTSWLNSNGRETGSELMEVGYFRSVEGLHKFAHSEYHRAGWDWWNKHVAQYPHLSIFHETYHVPKGHWENIYVNSHLGGINSTTHRYVDEQTGEEMWASPVVDASRGLLRTSAGRMSRSKADEHDQYGDNPYQ</sequence>
<proteinExistence type="predicted"/>
<dbReference type="AlphaFoldDB" id="A0AAV9JEW7"/>
<dbReference type="InterPro" id="IPR011008">
    <property type="entry name" value="Dimeric_a/b-barrel"/>
</dbReference>
<dbReference type="Proteomes" id="UP001324427">
    <property type="component" value="Unassembled WGS sequence"/>
</dbReference>
<accession>A0AAV9JEW7</accession>
<comment type="caution">
    <text evidence="2">The sequence shown here is derived from an EMBL/GenBank/DDBJ whole genome shotgun (WGS) entry which is preliminary data.</text>
</comment>
<organism evidence="2 3">
    <name type="scientific">Oleoguttula mirabilis</name>
    <dbReference type="NCBI Taxonomy" id="1507867"/>
    <lineage>
        <taxon>Eukaryota</taxon>
        <taxon>Fungi</taxon>
        <taxon>Dikarya</taxon>
        <taxon>Ascomycota</taxon>
        <taxon>Pezizomycotina</taxon>
        <taxon>Dothideomycetes</taxon>
        <taxon>Dothideomycetidae</taxon>
        <taxon>Mycosphaerellales</taxon>
        <taxon>Teratosphaeriaceae</taxon>
        <taxon>Oleoguttula</taxon>
    </lineage>
</organism>